<dbReference type="GeneID" id="69480901"/>
<organism evidence="1 2">
    <name type="scientific">Bacteroides ovatus</name>
    <dbReference type="NCBI Taxonomy" id="28116"/>
    <lineage>
        <taxon>Bacteria</taxon>
        <taxon>Pseudomonadati</taxon>
        <taxon>Bacteroidota</taxon>
        <taxon>Bacteroidia</taxon>
        <taxon>Bacteroidales</taxon>
        <taxon>Bacteroidaceae</taxon>
        <taxon>Bacteroides</taxon>
    </lineage>
</organism>
<proteinExistence type="predicted"/>
<dbReference type="Gene3D" id="1.10.132.80">
    <property type="match status" value="1"/>
</dbReference>
<reference evidence="1 2" key="1">
    <citation type="journal article" date="2019" name="Nat. Med.">
        <title>A library of human gut bacterial isolates paired with longitudinal multiomics data enables mechanistic microbiome research.</title>
        <authorList>
            <person name="Poyet M."/>
            <person name="Groussin M."/>
            <person name="Gibbons S.M."/>
            <person name="Avila-Pacheco J."/>
            <person name="Jiang X."/>
            <person name="Kearney S.M."/>
            <person name="Perrotta A.R."/>
            <person name="Berdy B."/>
            <person name="Zhao S."/>
            <person name="Lieberman T.D."/>
            <person name="Swanson P.K."/>
            <person name="Smith M."/>
            <person name="Roesemann S."/>
            <person name="Alexander J.E."/>
            <person name="Rich S.A."/>
            <person name="Livny J."/>
            <person name="Vlamakis H."/>
            <person name="Clish C."/>
            <person name="Bullock K."/>
            <person name="Deik A."/>
            <person name="Scott J."/>
            <person name="Pierce K.A."/>
            <person name="Xavier R.J."/>
            <person name="Alm E.J."/>
        </authorList>
    </citation>
    <scope>NUCLEOTIDE SEQUENCE [LARGE SCALE GENOMIC DNA]</scope>
    <source>
        <strain evidence="1 2">BIOML-A14</strain>
    </source>
</reference>
<dbReference type="Proteomes" id="UP000435985">
    <property type="component" value="Unassembled WGS sequence"/>
</dbReference>
<dbReference type="EMBL" id="VWFO01000002">
    <property type="protein sequence ID" value="KAA4666462.1"/>
    <property type="molecule type" value="Genomic_DNA"/>
</dbReference>
<dbReference type="Pfam" id="PF16677">
    <property type="entry name" value="GP3_package"/>
    <property type="match status" value="1"/>
</dbReference>
<name>A0A139LD09_BACOV</name>
<dbReference type="InterPro" id="IPR032066">
    <property type="entry name" value="GP3_package"/>
</dbReference>
<protein>
    <submittedName>
        <fullName evidence="1">DNA packaging protein</fullName>
    </submittedName>
</protein>
<sequence length="160" mass="18423">MSAPKGNQFWKLRNKHGRSKRFASPEQLWEAACEYFAYCDRTPWKAIKNKTKGEIKEKEESPTQRPYSLTGLMAYLDVSKSFWNDFKKGSHEDFSVVITRIENVIRTQQLEGAIVGAFNPNIVSRIIGLSDKQKVTHTINSKEFKGFDFLPYIPKADESI</sequence>
<accession>A0A139LD09</accession>
<dbReference type="AlphaFoldDB" id="A0A139LD09"/>
<gene>
    <name evidence="1" type="ORF">F3B98_01630</name>
</gene>
<comment type="caution">
    <text evidence="1">The sequence shown here is derived from an EMBL/GenBank/DDBJ whole genome shotgun (WGS) entry which is preliminary data.</text>
</comment>
<evidence type="ECO:0000313" key="1">
    <source>
        <dbReference type="EMBL" id="KAA4666462.1"/>
    </source>
</evidence>
<evidence type="ECO:0000313" key="2">
    <source>
        <dbReference type="Proteomes" id="UP000435985"/>
    </source>
</evidence>
<dbReference type="RefSeq" id="WP_061447832.1">
    <property type="nucleotide sequence ID" value="NZ_CAXTIO010000014.1"/>
</dbReference>